<name>A0ABD3TH11_SINWO</name>
<feature type="region of interest" description="Disordered" evidence="1">
    <location>
        <begin position="151"/>
        <end position="288"/>
    </location>
</feature>
<feature type="compositionally biased region" description="Polar residues" evidence="1">
    <location>
        <begin position="171"/>
        <end position="252"/>
    </location>
</feature>
<dbReference type="InterPro" id="IPR000998">
    <property type="entry name" value="MAM_dom"/>
</dbReference>
<evidence type="ECO:0000256" key="1">
    <source>
        <dbReference type="SAM" id="MobiDB-lite"/>
    </source>
</evidence>
<organism evidence="5 6">
    <name type="scientific">Sinanodonta woodiana</name>
    <name type="common">Chinese pond mussel</name>
    <name type="synonym">Anodonta woodiana</name>
    <dbReference type="NCBI Taxonomy" id="1069815"/>
    <lineage>
        <taxon>Eukaryota</taxon>
        <taxon>Metazoa</taxon>
        <taxon>Spiralia</taxon>
        <taxon>Lophotrochozoa</taxon>
        <taxon>Mollusca</taxon>
        <taxon>Bivalvia</taxon>
        <taxon>Autobranchia</taxon>
        <taxon>Heteroconchia</taxon>
        <taxon>Palaeoheterodonta</taxon>
        <taxon>Unionida</taxon>
        <taxon>Unionoidea</taxon>
        <taxon>Unionidae</taxon>
        <taxon>Unioninae</taxon>
        <taxon>Sinanodonta</taxon>
    </lineage>
</organism>
<dbReference type="Gene3D" id="2.60.120.200">
    <property type="match status" value="1"/>
</dbReference>
<evidence type="ECO:0000313" key="5">
    <source>
        <dbReference type="EMBL" id="KAL3835793.1"/>
    </source>
</evidence>
<dbReference type="Pfam" id="PF16058">
    <property type="entry name" value="Mucin-like"/>
    <property type="match status" value="1"/>
</dbReference>
<dbReference type="EMBL" id="JBJQND010000018">
    <property type="protein sequence ID" value="KAL3835793.1"/>
    <property type="molecule type" value="Genomic_DNA"/>
</dbReference>
<protein>
    <submittedName>
        <fullName evidence="5">Uncharacterized protein</fullName>
    </submittedName>
</protein>
<proteinExistence type="predicted"/>
<accession>A0ABD3TH11</accession>
<feature type="transmembrane region" description="Helical" evidence="2">
    <location>
        <begin position="322"/>
        <end position="345"/>
    </location>
</feature>
<evidence type="ECO:0000259" key="4">
    <source>
        <dbReference type="Pfam" id="PF16058"/>
    </source>
</evidence>
<feature type="domain" description="Mucin-like" evidence="4">
    <location>
        <begin position="170"/>
        <end position="259"/>
    </location>
</feature>
<feature type="compositionally biased region" description="Polar residues" evidence="1">
    <location>
        <begin position="260"/>
        <end position="282"/>
    </location>
</feature>
<reference evidence="5 6" key="1">
    <citation type="submission" date="2024-11" db="EMBL/GenBank/DDBJ databases">
        <title>Chromosome-level genome assembly of the freshwater bivalve Anodonta woodiana.</title>
        <authorList>
            <person name="Chen X."/>
        </authorList>
    </citation>
    <scope>NUCLEOTIDE SEQUENCE [LARGE SCALE GENOMIC DNA]</scope>
    <source>
        <strain evidence="5">MN2024</strain>
        <tissue evidence="5">Gills</tissue>
    </source>
</reference>
<dbReference type="AlphaFoldDB" id="A0ABD3TH11"/>
<keyword evidence="6" id="KW-1185">Reference proteome</keyword>
<evidence type="ECO:0000256" key="2">
    <source>
        <dbReference type="SAM" id="Phobius"/>
    </source>
</evidence>
<gene>
    <name evidence="5" type="ORF">ACJMK2_021267</name>
</gene>
<dbReference type="Proteomes" id="UP001634394">
    <property type="component" value="Unassembled WGS sequence"/>
</dbReference>
<sequence length="541" mass="59861">MCDWKSVFAGQKIGQGSLTTGGTGSAPDHTLKKASRIYPKPVNRGQSQVKQSPFLPWNDICLSLWYSICGNDTGKLTFCLDTRETTMTSKFSTTQSGNKTLHRKKRELDDKWLSPEITIETQEASGLLLVGAARRRKGAIGVDDNQHYRSSFLMTTGQHNRRTRETIERPSGNTSKTTEQPSGNTSKTTKRPSGSTSKTTERPSGSTIKTAERPSGSTSKTTKRPSGSTRKTTKRPSGSTRKTTERPSGSTRKTTERPSGCTNNTADSHSRITNKITSLQSHRATRKTTPRIRLTTKTTLQISCINKTNDPQRGRTNKTAGVITGSLVGTIMFVVLSLLVGVWIFSKRRRLGKMVEPVELQPIESKPSSSDDERGYSLSAASCINPGYTQSSNCIIPGYTHSSKVSRSSNKALINGKTVDANYNYASAFQPTTPTQWSNDIYDNTSDETKPHSDRAYDHILSHFVEEYDKTYLTIHTKHDASETYDHVIICPDVVYEDTFMAQASTKQYKSYDLVTNVTCETPASKPNICNSQDNTYEYVA</sequence>
<keyword evidence="2" id="KW-0472">Membrane</keyword>
<feature type="domain" description="MAM" evidence="3">
    <location>
        <begin position="20"/>
        <end position="144"/>
    </location>
</feature>
<dbReference type="Pfam" id="PF00629">
    <property type="entry name" value="MAM"/>
    <property type="match status" value="1"/>
</dbReference>
<evidence type="ECO:0000313" key="6">
    <source>
        <dbReference type="Proteomes" id="UP001634394"/>
    </source>
</evidence>
<keyword evidence="2" id="KW-0812">Transmembrane</keyword>
<dbReference type="InterPro" id="IPR032059">
    <property type="entry name" value="Mucin-like"/>
</dbReference>
<comment type="caution">
    <text evidence="5">The sequence shown here is derived from an EMBL/GenBank/DDBJ whole genome shotgun (WGS) entry which is preliminary data.</text>
</comment>
<evidence type="ECO:0000259" key="3">
    <source>
        <dbReference type="Pfam" id="PF00629"/>
    </source>
</evidence>
<keyword evidence="2" id="KW-1133">Transmembrane helix</keyword>